<dbReference type="AlphaFoldDB" id="A0AAD9Z506"/>
<name>A0AAD9Z506_9LECA</name>
<proteinExistence type="predicted"/>
<keyword evidence="2" id="KW-1185">Reference proteome</keyword>
<dbReference type="EMBL" id="JASNWA010000008">
    <property type="protein sequence ID" value="KAK3171541.1"/>
    <property type="molecule type" value="Genomic_DNA"/>
</dbReference>
<organism evidence="1 2">
    <name type="scientific">Lepraria neglecta</name>
    <dbReference type="NCBI Taxonomy" id="209136"/>
    <lineage>
        <taxon>Eukaryota</taxon>
        <taxon>Fungi</taxon>
        <taxon>Dikarya</taxon>
        <taxon>Ascomycota</taxon>
        <taxon>Pezizomycotina</taxon>
        <taxon>Lecanoromycetes</taxon>
        <taxon>OSLEUM clade</taxon>
        <taxon>Lecanoromycetidae</taxon>
        <taxon>Lecanorales</taxon>
        <taxon>Lecanorineae</taxon>
        <taxon>Stereocaulaceae</taxon>
        <taxon>Lepraria</taxon>
    </lineage>
</organism>
<evidence type="ECO:0000313" key="1">
    <source>
        <dbReference type="EMBL" id="KAK3171541.1"/>
    </source>
</evidence>
<comment type="caution">
    <text evidence="1">The sequence shown here is derived from an EMBL/GenBank/DDBJ whole genome shotgun (WGS) entry which is preliminary data.</text>
</comment>
<accession>A0AAD9Z506</accession>
<sequence length="152" mass="16841">MSLFLLHFTDHIGRPVAVPPQTSAHLIHQLLRSGQSCPAEGVVKYKLFTANHTADVLLAQLRGEPNDPNLGALRFLDQNDTILPLTGQVINSFMEQLHYIGQEPRQDMGAFLRTLANETPQAALERVRRAPNRPAGVSQYSQGPELLNKVQV</sequence>
<gene>
    <name evidence="1" type="ORF">OEA41_003625</name>
</gene>
<dbReference type="Proteomes" id="UP001276659">
    <property type="component" value="Unassembled WGS sequence"/>
</dbReference>
<protein>
    <submittedName>
        <fullName evidence="1">Uncharacterized protein</fullName>
    </submittedName>
</protein>
<evidence type="ECO:0000313" key="2">
    <source>
        <dbReference type="Proteomes" id="UP001276659"/>
    </source>
</evidence>
<reference evidence="1" key="1">
    <citation type="submission" date="2022-11" db="EMBL/GenBank/DDBJ databases">
        <title>Chromosomal genome sequence assembly and mating type (MAT) locus characterization of the leprose asexual lichenized fungus Lepraria neglecta (Nyl.) Erichsen.</title>
        <authorList>
            <person name="Allen J.L."/>
            <person name="Pfeffer B."/>
        </authorList>
    </citation>
    <scope>NUCLEOTIDE SEQUENCE</scope>
    <source>
        <strain evidence="1">Allen 5258</strain>
    </source>
</reference>